<dbReference type="Pfam" id="PF00150">
    <property type="entry name" value="Cellulase"/>
    <property type="match status" value="1"/>
</dbReference>
<evidence type="ECO:0000256" key="5">
    <source>
        <dbReference type="RuleBase" id="RU361153"/>
    </source>
</evidence>
<comment type="similarity">
    <text evidence="5">Belongs to the glycosyl hydrolase 5 (cellulase A) family.</text>
</comment>
<dbReference type="InterPro" id="IPR017853">
    <property type="entry name" value="GH"/>
</dbReference>
<comment type="catalytic activity">
    <reaction evidence="1">
        <text>Endohydrolysis of (1-&gt;4)-beta-D-glucosidic linkages in cellulose, lichenin and cereal beta-D-glucans.</text>
        <dbReference type="EC" id="3.2.1.4"/>
    </reaction>
</comment>
<evidence type="ECO:0000256" key="4">
    <source>
        <dbReference type="ARBA" id="ARBA00023295"/>
    </source>
</evidence>
<evidence type="ECO:0000259" key="6">
    <source>
        <dbReference type="Pfam" id="PF00150"/>
    </source>
</evidence>
<reference evidence="7 8" key="1">
    <citation type="submission" date="2023-05" db="EMBL/GenBank/DDBJ databases">
        <title>Streptantibioticus silvisoli sp. nov., acidotolerant actinomycetes 1 from pine litter.</title>
        <authorList>
            <person name="Swiecimska M."/>
            <person name="Golinska P."/>
            <person name="Sangal V."/>
            <person name="Wachnowicz B."/>
            <person name="Goodfellow M."/>
        </authorList>
    </citation>
    <scope>NUCLEOTIDE SEQUENCE [LARGE SCALE GENOMIC DNA]</scope>
    <source>
        <strain evidence="7 8">SL54</strain>
    </source>
</reference>
<dbReference type="PROSITE" id="PS00659">
    <property type="entry name" value="GLYCOSYL_HYDROL_F5"/>
    <property type="match status" value="1"/>
</dbReference>
<evidence type="ECO:0000313" key="8">
    <source>
        <dbReference type="Proteomes" id="UP001156398"/>
    </source>
</evidence>
<protein>
    <recommendedName>
        <fullName evidence="2">cellulase</fullName>
        <ecNumber evidence="2">3.2.1.4</ecNumber>
    </recommendedName>
</protein>
<dbReference type="Proteomes" id="UP001156398">
    <property type="component" value="Unassembled WGS sequence"/>
</dbReference>
<dbReference type="InterPro" id="IPR018087">
    <property type="entry name" value="Glyco_hydro_5_CS"/>
</dbReference>
<sequence length="292" mass="31623">MAPPKAAQGVFATAYRQFRPVQMSAARAWGADSIRFQVSQPGLDPKSPLFDPAFRSKVVAGVRAARAAGLSVIVSVQDEQQSGERHPTSLPDDATRRVWASLAPDFNHDPGIMYEMLNEPRPQPSPANWRAWATAMNKTIATIRGTGSRNVVVADGLLLGERLSGAPDLTDPVHAVVYASHPYAHDAEGQTAQAWDDRFGRFARTHPVIVTEWTTVPGYFCDRDTAKSAVAFVRYLRTRQIGLTAYAFDFSGDKFGSVAHGPQHQASTFTGTSCGSADFGPGGVVQSWYRGS</sequence>
<dbReference type="InterPro" id="IPR001547">
    <property type="entry name" value="Glyco_hydro_5"/>
</dbReference>
<evidence type="ECO:0000256" key="1">
    <source>
        <dbReference type="ARBA" id="ARBA00000966"/>
    </source>
</evidence>
<dbReference type="SUPFAM" id="SSF51445">
    <property type="entry name" value="(Trans)glycosidases"/>
    <property type="match status" value="1"/>
</dbReference>
<dbReference type="PANTHER" id="PTHR34142">
    <property type="entry name" value="ENDO-BETA-1,4-GLUCANASE A"/>
    <property type="match status" value="1"/>
</dbReference>
<evidence type="ECO:0000256" key="2">
    <source>
        <dbReference type="ARBA" id="ARBA00012601"/>
    </source>
</evidence>
<keyword evidence="4 5" id="KW-0326">Glycosidase</keyword>
<organism evidence="7 8">
    <name type="scientific">Streptantibioticus silvisoli</name>
    <dbReference type="NCBI Taxonomy" id="2705255"/>
    <lineage>
        <taxon>Bacteria</taxon>
        <taxon>Bacillati</taxon>
        <taxon>Actinomycetota</taxon>
        <taxon>Actinomycetes</taxon>
        <taxon>Kitasatosporales</taxon>
        <taxon>Streptomycetaceae</taxon>
        <taxon>Streptantibioticus</taxon>
    </lineage>
</organism>
<dbReference type="Gene3D" id="3.20.20.80">
    <property type="entry name" value="Glycosidases"/>
    <property type="match status" value="1"/>
</dbReference>
<comment type="caution">
    <text evidence="7">The sequence shown here is derived from an EMBL/GenBank/DDBJ whole genome shotgun (WGS) entry which is preliminary data.</text>
</comment>
<dbReference type="EC" id="3.2.1.4" evidence="2"/>
<dbReference type="EMBL" id="JAAGKO020000001">
    <property type="protein sequence ID" value="MDI5961218.1"/>
    <property type="molecule type" value="Genomic_DNA"/>
</dbReference>
<dbReference type="PANTHER" id="PTHR34142:SF1">
    <property type="entry name" value="GLYCOSIDE HYDROLASE FAMILY 5 DOMAIN-CONTAINING PROTEIN"/>
    <property type="match status" value="1"/>
</dbReference>
<name>A0ABT6VUT8_9ACTN</name>
<gene>
    <name evidence="7" type="ORF">POF43_000500</name>
</gene>
<evidence type="ECO:0000313" key="7">
    <source>
        <dbReference type="EMBL" id="MDI5961218.1"/>
    </source>
</evidence>
<feature type="domain" description="Glycoside hydrolase family 5" evidence="6">
    <location>
        <begin position="24"/>
        <end position="248"/>
    </location>
</feature>
<keyword evidence="3 5" id="KW-0378">Hydrolase</keyword>
<accession>A0ABT6VUT8</accession>
<evidence type="ECO:0000256" key="3">
    <source>
        <dbReference type="ARBA" id="ARBA00022801"/>
    </source>
</evidence>
<dbReference type="RefSeq" id="WP_271323051.1">
    <property type="nucleotide sequence ID" value="NZ_JAAGKO020000001.1"/>
</dbReference>
<proteinExistence type="inferred from homology"/>
<keyword evidence="8" id="KW-1185">Reference proteome</keyword>